<dbReference type="Proteomes" id="UP000244896">
    <property type="component" value="Chromosome"/>
</dbReference>
<name>A0A2U8E3W4_9BACT</name>
<dbReference type="EMBL" id="CP023004">
    <property type="protein sequence ID" value="AWI09455.1"/>
    <property type="molecule type" value="Genomic_DNA"/>
</dbReference>
<accession>A0A2U8E3W4</accession>
<dbReference type="Gene3D" id="2.60.120.260">
    <property type="entry name" value="Galactose-binding domain-like"/>
    <property type="match status" value="1"/>
</dbReference>
<keyword evidence="2" id="KW-1185">Reference proteome</keyword>
<reference evidence="1 2" key="1">
    <citation type="journal article" date="2018" name="Syst. Appl. Microbiol.">
        <title>Ereboglobus luteus gen. nov. sp. nov. from cockroach guts, and new insights into the oxygen relationship of the genera Opitutus and Didymococcus (Verrucomicrobia: Opitutaceae).</title>
        <authorList>
            <person name="Tegtmeier D."/>
            <person name="Belitz A."/>
            <person name="Radek R."/>
            <person name="Heimerl T."/>
            <person name="Brune A."/>
        </authorList>
    </citation>
    <scope>NUCLEOTIDE SEQUENCE [LARGE SCALE GENOMIC DNA]</scope>
    <source>
        <strain evidence="1 2">Ho45</strain>
    </source>
</reference>
<evidence type="ECO:0000313" key="2">
    <source>
        <dbReference type="Proteomes" id="UP000244896"/>
    </source>
</evidence>
<dbReference type="AlphaFoldDB" id="A0A2U8E3W4"/>
<sequence length="1139" mass="124624">MALCALLFGISTSTTLKGETASKSNTVLLEPETFRACGGWEVMDGQDGTTEIFIKATNTGGTALAGFGITTAGTYTIWANTRDYDTSPGSRRFKVLVDGQEPDIECGAHGVNGWRWERVKEIPLTSGTHTIEVKDTAQYLGRLEAVLVTSAGLDPNAVERASLNTYRQTPLQAARVPVQSPGLENPTVTEGAAGVAAELRTHDMALRFRKARTVDGQEFLLREIEFLTGNAATLSWRGNAEPIYLIRAAESTVRPGWAPRWKSAEFENWTFNGGTWTLPADTRNVFLAGDARAAYLPDSVAQVVDAKTIKILYKLRQGAVVTGFPDEITVTWQVPESGHAARMEVSMTTVQSGFYSLAFAATGAGGVSFDKVTAVQLPPLYQFKRLPDVPVMIMSSMAPHPMALVETSEISGMPALTHGVVADPDRLPSEWAERDNATHGFSLLGAELAAQPVVFSPVLGGHNSQKNNGDTLNAAWWVVTAPQPWFETMRDTDTGILRLRDYREPWNTSLTEQAINIIKLIKSGPQFRWYDNLKGPSNIESRSTATHSAPLMLVSAARLTRDDEFYKTRGLPTLEFMLSRSSAHFALSTDQTYVKRPEDIRLSFLRSSFYGTALWQGFDNLLGGLNPWLRDYMMNGTNVVTAGGQVPAWSEKLALHRSMPDIALLNTIKAEAKTWAATQFGNTTANQTPRDISYFYNVSFYPYWWDLLDLYELTGDAEILAYARQGASLTTAGQWVTPIVPADPAANLTLYAGGTLSVTRTIWWDGDERKRIGFPPNHPPGTPATFNIPEKNVPAWLPATTGLGLEQPSTYFTPNGLNNIQLAVWAANLMRLHSITGEDYWRTHARNAIIGRGASYPGYYLSLYSDLQYNPGYTENGPDITSLYWHHAPVHLAMLVDFLVTDADARTGGAIRFPYVKSQGYVWFSSRIYGGSPGRIFDDPACWLWLDNQKFNVNTPKVDHIAARSENRFHLVLMNQARDNTTARVFIDKAALGIALPASALLRDANGNTSTLAPDADGKFTVTLAQGGLVVLTFDAARETMAPDAPALSEKPIVASIDATWEDLHAFRIRSPHGADSLYVALSGIPDDGKMTLLFVDASGGTRAVATKDTAPSSSPPMTFPTAMLCASRFSLSKPEVLP</sequence>
<dbReference type="KEGG" id="elut:CKA38_09540"/>
<organism evidence="1 2">
    <name type="scientific">Ereboglobus luteus</name>
    <dbReference type="NCBI Taxonomy" id="1796921"/>
    <lineage>
        <taxon>Bacteria</taxon>
        <taxon>Pseudomonadati</taxon>
        <taxon>Verrucomicrobiota</taxon>
        <taxon>Opitutia</taxon>
        <taxon>Opitutales</taxon>
        <taxon>Opitutaceae</taxon>
        <taxon>Ereboglobus</taxon>
    </lineage>
</organism>
<dbReference type="OrthoDB" id="3796513at2"/>
<dbReference type="RefSeq" id="WP_108825265.1">
    <property type="nucleotide sequence ID" value="NZ_CP023004.1"/>
</dbReference>
<proteinExistence type="predicted"/>
<gene>
    <name evidence="1" type="ORF">CKA38_09540</name>
</gene>
<protein>
    <submittedName>
        <fullName evidence="1">Uncharacterized protein</fullName>
    </submittedName>
</protein>
<evidence type="ECO:0000313" key="1">
    <source>
        <dbReference type="EMBL" id="AWI09455.1"/>
    </source>
</evidence>